<evidence type="ECO:0000256" key="1">
    <source>
        <dbReference type="SAM" id="MobiDB-lite"/>
    </source>
</evidence>
<feature type="region of interest" description="Disordered" evidence="1">
    <location>
        <begin position="1"/>
        <end position="209"/>
    </location>
</feature>
<dbReference type="EMBL" id="CP014501">
    <property type="protein sequence ID" value="ANB12900.1"/>
    <property type="molecule type" value="Genomic_DNA"/>
</dbReference>
<feature type="compositionally biased region" description="Low complexity" evidence="1">
    <location>
        <begin position="178"/>
        <end position="194"/>
    </location>
</feature>
<dbReference type="PANTHER" id="PTHR34706">
    <property type="entry name" value="SLR1338 PROTEIN"/>
    <property type="match status" value="1"/>
</dbReference>
<name>A0A167DGQ3_9ASCO</name>
<gene>
    <name evidence="2" type="ORF">AWJ20_1178</name>
</gene>
<feature type="compositionally biased region" description="Low complexity" evidence="1">
    <location>
        <begin position="8"/>
        <end position="23"/>
    </location>
</feature>
<dbReference type="OrthoDB" id="2142040at2759"/>
<dbReference type="RefSeq" id="XP_018735377.1">
    <property type="nucleotide sequence ID" value="XM_018878032.1"/>
</dbReference>
<feature type="compositionally biased region" description="Low complexity" evidence="1">
    <location>
        <begin position="121"/>
        <end position="132"/>
    </location>
</feature>
<keyword evidence="3" id="KW-1185">Reference proteome</keyword>
<proteinExistence type="predicted"/>
<dbReference type="InterPro" id="IPR036465">
    <property type="entry name" value="vWFA_dom_sf"/>
</dbReference>
<evidence type="ECO:0008006" key="4">
    <source>
        <dbReference type="Google" id="ProtNLM"/>
    </source>
</evidence>
<feature type="compositionally biased region" description="Low complexity" evidence="1">
    <location>
        <begin position="50"/>
        <end position="68"/>
    </location>
</feature>
<dbReference type="KEGG" id="slb:AWJ20_1178"/>
<dbReference type="PANTHER" id="PTHR34706:SF2">
    <property type="entry name" value="RFEF"/>
    <property type="match status" value="1"/>
</dbReference>
<feature type="compositionally biased region" description="Gly residues" evidence="1">
    <location>
        <begin position="133"/>
        <end position="177"/>
    </location>
</feature>
<accession>A0A167DGQ3</accession>
<dbReference type="GeneID" id="30032951"/>
<dbReference type="AlphaFoldDB" id="A0A167DGQ3"/>
<reference evidence="2 3" key="1">
    <citation type="submission" date="2016-02" db="EMBL/GenBank/DDBJ databases">
        <title>Complete genome sequence and transcriptome regulation of the pentose utilising yeast Sugiyamaella lignohabitans.</title>
        <authorList>
            <person name="Bellasio M."/>
            <person name="Peymann A."/>
            <person name="Valli M."/>
            <person name="Sipitzky M."/>
            <person name="Graf A."/>
            <person name="Sauer M."/>
            <person name="Marx H."/>
            <person name="Mattanovich D."/>
        </authorList>
    </citation>
    <scope>NUCLEOTIDE SEQUENCE [LARGE SCALE GENOMIC DNA]</scope>
    <source>
        <strain evidence="2 3">CBS 10342</strain>
    </source>
</reference>
<protein>
    <recommendedName>
        <fullName evidence="4">VWFA domain-containing protein</fullName>
    </recommendedName>
</protein>
<evidence type="ECO:0000313" key="3">
    <source>
        <dbReference type="Proteomes" id="UP000189580"/>
    </source>
</evidence>
<dbReference type="Gene3D" id="3.40.50.410">
    <property type="entry name" value="von Willebrand factor, type A domain"/>
    <property type="match status" value="1"/>
</dbReference>
<dbReference type="Proteomes" id="UP000189580">
    <property type="component" value="Chromosome a"/>
</dbReference>
<evidence type="ECO:0000313" key="2">
    <source>
        <dbReference type="EMBL" id="ANB12900.1"/>
    </source>
</evidence>
<sequence length="491" mass="51085">MGLANKLAATSGGAAGAPATGPRPGAPPAGGAPGYGAPATAGMPSPYGQPPAQAGGYGQPQQQQQPGYGQPPAPGGVNRPPVGGYGQQQQQQPGGYGQPPAYGAPPGSAGYGQQQPGGYGQQQPGRPGAPGAAPGGYGQQQPGGYGQQQPGGYGQQQPGGYGQQQPGGYGQQPGGYGQQQQPGGYGQQPPQQQPGGYGAPPQQPGAGQGQSANYYALLEAAVRENHLEAFYPPQRLQQVAASVSTQAQTIAQHWSIPLELANDLVRLALYDIVIFVDDSGSMAFEENGERIDDLKLILQRTAFAASLFDSDGIEIRFMNNNIQGNGVRTEQQVLDLVRNVKFSGLTPLGTNLRKKVLEPLVIQPARSGQLNKPVHVITITDGQPAGENSGTLQHAIRDAKSALQNTRYGPGSLALQFGQVGNDIKARDFLAALDTDRIVGSMVDCTSNYEVEQDEMAKLGVDLTPAVWIVKILCGAIDASYDTQDEASARR</sequence>
<organism evidence="2 3">
    <name type="scientific">Sugiyamaella lignohabitans</name>
    <dbReference type="NCBI Taxonomy" id="796027"/>
    <lineage>
        <taxon>Eukaryota</taxon>
        <taxon>Fungi</taxon>
        <taxon>Dikarya</taxon>
        <taxon>Ascomycota</taxon>
        <taxon>Saccharomycotina</taxon>
        <taxon>Dipodascomycetes</taxon>
        <taxon>Dipodascales</taxon>
        <taxon>Trichomonascaceae</taxon>
        <taxon>Sugiyamaella</taxon>
    </lineage>
</organism>
<dbReference type="SUPFAM" id="SSF53300">
    <property type="entry name" value="vWA-like"/>
    <property type="match status" value="1"/>
</dbReference>
<feature type="compositionally biased region" description="Low complexity" evidence="1">
    <location>
        <begin position="87"/>
        <end position="114"/>
    </location>
</feature>